<name>A0ABD5Q1J7_9EURY</name>
<organism evidence="2 3">
    <name type="scientific">Halorussus aquaticus</name>
    <dbReference type="NCBI Taxonomy" id="2953748"/>
    <lineage>
        <taxon>Archaea</taxon>
        <taxon>Methanobacteriati</taxon>
        <taxon>Methanobacteriota</taxon>
        <taxon>Stenosarchaea group</taxon>
        <taxon>Halobacteria</taxon>
        <taxon>Halobacteriales</taxon>
        <taxon>Haladaptataceae</taxon>
        <taxon>Halorussus</taxon>
    </lineage>
</organism>
<dbReference type="GeneID" id="73044921"/>
<evidence type="ECO:0008006" key="4">
    <source>
        <dbReference type="Google" id="ProtNLM"/>
    </source>
</evidence>
<dbReference type="RefSeq" id="WP_254269862.1">
    <property type="nucleotide sequence ID" value="NZ_CP100400.1"/>
</dbReference>
<evidence type="ECO:0000256" key="1">
    <source>
        <dbReference type="SAM" id="Phobius"/>
    </source>
</evidence>
<evidence type="ECO:0000313" key="3">
    <source>
        <dbReference type="Proteomes" id="UP001595945"/>
    </source>
</evidence>
<keyword evidence="1" id="KW-0472">Membrane</keyword>
<reference evidence="2 3" key="1">
    <citation type="journal article" date="2019" name="Int. J. Syst. Evol. Microbiol.">
        <title>The Global Catalogue of Microorganisms (GCM) 10K type strain sequencing project: providing services to taxonomists for standard genome sequencing and annotation.</title>
        <authorList>
            <consortium name="The Broad Institute Genomics Platform"/>
            <consortium name="The Broad Institute Genome Sequencing Center for Infectious Disease"/>
            <person name="Wu L."/>
            <person name="Ma J."/>
        </authorList>
    </citation>
    <scope>NUCLEOTIDE SEQUENCE [LARGE SCALE GENOMIC DNA]</scope>
    <source>
        <strain evidence="2 3">XZYJ18</strain>
    </source>
</reference>
<feature type="transmembrane region" description="Helical" evidence="1">
    <location>
        <begin position="125"/>
        <end position="146"/>
    </location>
</feature>
<proteinExistence type="predicted"/>
<keyword evidence="1" id="KW-0812">Transmembrane</keyword>
<comment type="caution">
    <text evidence="2">The sequence shown here is derived from an EMBL/GenBank/DDBJ whole genome shotgun (WGS) entry which is preliminary data.</text>
</comment>
<feature type="transmembrane region" description="Helical" evidence="1">
    <location>
        <begin position="79"/>
        <end position="100"/>
    </location>
</feature>
<accession>A0ABD5Q1J7</accession>
<dbReference type="AlphaFoldDB" id="A0ABD5Q1J7"/>
<dbReference type="EMBL" id="JBHSHT010000001">
    <property type="protein sequence ID" value="MFC4824395.1"/>
    <property type="molecule type" value="Genomic_DNA"/>
</dbReference>
<gene>
    <name evidence="2" type="ORF">ACFO9K_08970</name>
</gene>
<evidence type="ECO:0000313" key="2">
    <source>
        <dbReference type="EMBL" id="MFC4824395.1"/>
    </source>
</evidence>
<dbReference type="Proteomes" id="UP001595945">
    <property type="component" value="Unassembled WGS sequence"/>
</dbReference>
<keyword evidence="1" id="KW-1133">Transmembrane helix</keyword>
<sequence>MQSITKDGSGVERDVSNSSVPSSYAIDGGRFGVGADRYTLFVVLFVGKALDAVSTVTVLSLREDVYESMWLTRTLMSEFGMVTGVLITVVLAVVGVVVLAESGEAVARLTPDGWAPDDYPTAFRVVTYCSAGVWYGFLGVHNFMLLF</sequence>
<keyword evidence="3" id="KW-1185">Reference proteome</keyword>
<protein>
    <recommendedName>
        <fullName evidence="4">DUF5658 domain-containing protein</fullName>
    </recommendedName>
</protein>